<protein>
    <submittedName>
        <fullName evidence="8">Uncharacterized protein</fullName>
    </submittedName>
</protein>
<dbReference type="InParanoid" id="A0A2K1XNB3"/>
<dbReference type="Pfam" id="PF23559">
    <property type="entry name" value="WHD_DRP"/>
    <property type="match status" value="1"/>
</dbReference>
<dbReference type="Gene3D" id="1.10.10.10">
    <property type="entry name" value="Winged helix-like DNA-binding domain superfamily/Winged helix DNA-binding domain"/>
    <property type="match status" value="1"/>
</dbReference>
<dbReference type="EMBL" id="CM009303">
    <property type="protein sequence ID" value="PNT02274.1"/>
    <property type="molecule type" value="Genomic_DNA"/>
</dbReference>
<dbReference type="InterPro" id="IPR027417">
    <property type="entry name" value="P-loop_NTPase"/>
</dbReference>
<dbReference type="PANTHER" id="PTHR36766:SF70">
    <property type="entry name" value="DISEASE RESISTANCE PROTEIN RGA4"/>
    <property type="match status" value="1"/>
</dbReference>
<dbReference type="InterPro" id="IPR032675">
    <property type="entry name" value="LRR_dom_sf"/>
</dbReference>
<keyword evidence="1" id="KW-0433">Leucine-rich repeat</keyword>
<dbReference type="InterPro" id="IPR042197">
    <property type="entry name" value="Apaf_helical"/>
</dbReference>
<dbReference type="InterPro" id="IPR055414">
    <property type="entry name" value="LRR_R13L4/SHOC2-like"/>
</dbReference>
<keyword evidence="9" id="KW-1185">Reference proteome</keyword>
<dbReference type="Pfam" id="PF00931">
    <property type="entry name" value="NB-ARC"/>
    <property type="match status" value="1"/>
</dbReference>
<dbReference type="InterPro" id="IPR036388">
    <property type="entry name" value="WH-like_DNA-bd_sf"/>
</dbReference>
<evidence type="ECO:0000256" key="3">
    <source>
        <dbReference type="ARBA" id="ARBA00022821"/>
    </source>
</evidence>
<evidence type="ECO:0000259" key="4">
    <source>
        <dbReference type="Pfam" id="PF00931"/>
    </source>
</evidence>
<evidence type="ECO:0000313" key="9">
    <source>
        <dbReference type="Proteomes" id="UP000006729"/>
    </source>
</evidence>
<dbReference type="SUPFAM" id="SSF52058">
    <property type="entry name" value="L domain-like"/>
    <property type="match status" value="2"/>
</dbReference>
<dbReference type="SUPFAM" id="SSF52540">
    <property type="entry name" value="P-loop containing nucleoside triphosphate hydrolases"/>
    <property type="match status" value="1"/>
</dbReference>
<dbReference type="PANTHER" id="PTHR36766">
    <property type="entry name" value="PLANT BROAD-SPECTRUM MILDEW RESISTANCE PROTEIN RPW8"/>
    <property type="match status" value="1"/>
</dbReference>
<evidence type="ECO:0000259" key="7">
    <source>
        <dbReference type="Pfam" id="PF25019"/>
    </source>
</evidence>
<accession>A0A2K1XNB3</accession>
<proteinExistence type="predicted"/>
<dbReference type="GO" id="GO:0098542">
    <property type="term" value="P:defense response to other organism"/>
    <property type="evidence" value="ECO:0000318"/>
    <property type="project" value="GO_Central"/>
</dbReference>
<feature type="domain" description="NB-ARC" evidence="4">
    <location>
        <begin position="106"/>
        <end position="192"/>
    </location>
</feature>
<keyword evidence="2" id="KW-0677">Repeat</keyword>
<dbReference type="InterPro" id="IPR058922">
    <property type="entry name" value="WHD_DRP"/>
</dbReference>
<dbReference type="Gene3D" id="3.80.10.10">
    <property type="entry name" value="Ribonuclease Inhibitor"/>
    <property type="match status" value="4"/>
</dbReference>
<dbReference type="InterPro" id="IPR002182">
    <property type="entry name" value="NB-ARC"/>
</dbReference>
<organism evidence="8 9">
    <name type="scientific">Populus trichocarpa</name>
    <name type="common">Western balsam poplar</name>
    <name type="synonym">Populus balsamifera subsp. trichocarpa</name>
    <dbReference type="NCBI Taxonomy" id="3694"/>
    <lineage>
        <taxon>Eukaryota</taxon>
        <taxon>Viridiplantae</taxon>
        <taxon>Streptophyta</taxon>
        <taxon>Embryophyta</taxon>
        <taxon>Tracheophyta</taxon>
        <taxon>Spermatophyta</taxon>
        <taxon>Magnoliopsida</taxon>
        <taxon>eudicotyledons</taxon>
        <taxon>Gunneridae</taxon>
        <taxon>Pentapetalae</taxon>
        <taxon>rosids</taxon>
        <taxon>fabids</taxon>
        <taxon>Malpighiales</taxon>
        <taxon>Salicaceae</taxon>
        <taxon>Saliceae</taxon>
        <taxon>Populus</taxon>
    </lineage>
</organism>
<sequence length="1027" mass="116293">MGQKVKKINEALDEIRKDAAGFGLGLTSLPVDRAQEVSWDPDRETDSFLDSSEVVGREGDVSKVMELLTSLTKHQHVLSVVPITGMAGLGKTTVAKKFVKYLDAILQNLKKKLENKTFFLVLDDVWNEDHGKWDDLKEKLLKINSKNGNVVVVTTRSQKVADMMETSPGIQHEPGRLSADQCWSIIKQKVSMGGRETIASDLESIGKEIAKKCGGIPLLAKVLGGTLHGKQAQEWQSILNSRIWDSHDGNKKALRILRLSFDYLSSPSLKKCFAYCSIFSKDFKIEREELIQLWMAEGFLGTSNERIEEGNKCFNDLLANSFFQDVERNGYEIVTSCKMHDLVHDLALQVSKSETLNLEADSAVDGVSHTRHLNLISCGDVEAALTAVDARKLRTVFSMVDVFNGSWKFKSLRTLKLRRSDITELPDSICKLRHLRYLDVSDTAIRVLPESITKLYHLETVRFTDCKSLEKLPKKMRNLVSLRHLHFDDPKLVPAEVRLLTRLQTLPLFVVGPNHMVEELGCLNELRGALKICKLEQVRDREEAEKARLRVKRMNKLVFEWSDEGNNSVNSKDALEGLQPHPDIRSLTIKGYRGEYFPSWMLHLNNLTVLRLNGSKCRQLPTLGCLPRLKILEISAMGNVKCIGNEFYSSSGREAALFPALKELTLSRLDGLEEWMVPGGQGDQVFSCLEKLSIKECRKLKSIPICRLSSLVQFVIDGCDELRYLSGEFHGFTSLQILRIWRCPKLASIPNVQLCTPLVEFSIYNCHELISIPVDFRELKYSLKKLIVNGCKLGALPSGLQCCASLEIRGCEKLISIDWHGLRQLPSLVQLEITVCPGLSDIPEDDWSGSLTQLKYLRMGGFSEEMEAFPAGVLNSFQHLNLSESLKSLWICGWAKLKSVPHQLQHLTALEKLSIRDFKGEGFEEALPDWLANLSSLQLLWIGNCKNLKYMPSSTAIQRLSKLKELRIRECRHLSKNCRKKNGSEWPKISHIPEIYIEVTREQIINDTRQKSRKWTKLAAYHKNNRA</sequence>
<dbReference type="Pfam" id="PF25019">
    <property type="entry name" value="LRR_R13L1-DRL21"/>
    <property type="match status" value="1"/>
</dbReference>
<evidence type="ECO:0000256" key="1">
    <source>
        <dbReference type="ARBA" id="ARBA00022614"/>
    </source>
</evidence>
<evidence type="ECO:0000259" key="6">
    <source>
        <dbReference type="Pfam" id="PF23598"/>
    </source>
</evidence>
<dbReference type="InterPro" id="IPR056789">
    <property type="entry name" value="LRR_R13L1-DRL21"/>
</dbReference>
<feature type="domain" description="Disease resistance protein winged helix" evidence="5">
    <location>
        <begin position="278"/>
        <end position="347"/>
    </location>
</feature>
<feature type="domain" description="Disease resistance R13L4/SHOC-2-like LRR" evidence="6">
    <location>
        <begin position="404"/>
        <end position="667"/>
    </location>
</feature>
<dbReference type="AlphaFoldDB" id="A0A2K1XNB3"/>
<name>A0A2K1XNB3_POPTR</name>
<dbReference type="Proteomes" id="UP000006729">
    <property type="component" value="Chromosome 14"/>
</dbReference>
<evidence type="ECO:0000313" key="8">
    <source>
        <dbReference type="EMBL" id="PNT02274.1"/>
    </source>
</evidence>
<dbReference type="Gene3D" id="3.40.50.300">
    <property type="entry name" value="P-loop containing nucleotide triphosphate hydrolases"/>
    <property type="match status" value="2"/>
</dbReference>
<evidence type="ECO:0000256" key="2">
    <source>
        <dbReference type="ARBA" id="ARBA00022737"/>
    </source>
</evidence>
<dbReference type="Gene3D" id="1.10.8.430">
    <property type="entry name" value="Helical domain of apoptotic protease-activating factors"/>
    <property type="match status" value="1"/>
</dbReference>
<gene>
    <name evidence="8" type="ORF">POPTR_014G002300</name>
</gene>
<keyword evidence="3" id="KW-0611">Plant defense</keyword>
<reference evidence="8 9" key="1">
    <citation type="journal article" date="2006" name="Science">
        <title>The genome of black cottonwood, Populus trichocarpa (Torr. &amp; Gray).</title>
        <authorList>
            <person name="Tuskan G.A."/>
            <person name="Difazio S."/>
            <person name="Jansson S."/>
            <person name="Bohlmann J."/>
            <person name="Grigoriev I."/>
            <person name="Hellsten U."/>
            <person name="Putnam N."/>
            <person name="Ralph S."/>
            <person name="Rombauts S."/>
            <person name="Salamov A."/>
            <person name="Schein J."/>
            <person name="Sterck L."/>
            <person name="Aerts A."/>
            <person name="Bhalerao R.R."/>
            <person name="Bhalerao R.P."/>
            <person name="Blaudez D."/>
            <person name="Boerjan W."/>
            <person name="Brun A."/>
            <person name="Brunner A."/>
            <person name="Busov V."/>
            <person name="Campbell M."/>
            <person name="Carlson J."/>
            <person name="Chalot M."/>
            <person name="Chapman J."/>
            <person name="Chen G.L."/>
            <person name="Cooper D."/>
            <person name="Coutinho P.M."/>
            <person name="Couturier J."/>
            <person name="Covert S."/>
            <person name="Cronk Q."/>
            <person name="Cunningham R."/>
            <person name="Davis J."/>
            <person name="Degroeve S."/>
            <person name="Dejardin A."/>
            <person name="Depamphilis C."/>
            <person name="Detter J."/>
            <person name="Dirks B."/>
            <person name="Dubchak I."/>
            <person name="Duplessis S."/>
            <person name="Ehlting J."/>
            <person name="Ellis B."/>
            <person name="Gendler K."/>
            <person name="Goodstein D."/>
            <person name="Gribskov M."/>
            <person name="Grimwood J."/>
            <person name="Groover A."/>
            <person name="Gunter L."/>
            <person name="Hamberger B."/>
            <person name="Heinze B."/>
            <person name="Helariutta Y."/>
            <person name="Henrissat B."/>
            <person name="Holligan D."/>
            <person name="Holt R."/>
            <person name="Huang W."/>
            <person name="Islam-Faridi N."/>
            <person name="Jones S."/>
            <person name="Jones-Rhoades M."/>
            <person name="Jorgensen R."/>
            <person name="Joshi C."/>
            <person name="Kangasjarvi J."/>
            <person name="Karlsson J."/>
            <person name="Kelleher C."/>
            <person name="Kirkpatrick R."/>
            <person name="Kirst M."/>
            <person name="Kohler A."/>
            <person name="Kalluri U."/>
            <person name="Larimer F."/>
            <person name="Leebens-Mack J."/>
            <person name="Leple J.C."/>
            <person name="Locascio P."/>
            <person name="Lou Y."/>
            <person name="Lucas S."/>
            <person name="Martin F."/>
            <person name="Montanini B."/>
            <person name="Napoli C."/>
            <person name="Nelson D.R."/>
            <person name="Nelson C."/>
            <person name="Nieminen K."/>
            <person name="Nilsson O."/>
            <person name="Pereda V."/>
            <person name="Peter G."/>
            <person name="Philippe R."/>
            <person name="Pilate G."/>
            <person name="Poliakov A."/>
            <person name="Razumovskaya J."/>
            <person name="Richardson P."/>
            <person name="Rinaldi C."/>
            <person name="Ritland K."/>
            <person name="Rouze P."/>
            <person name="Ryaboy D."/>
            <person name="Schmutz J."/>
            <person name="Schrader J."/>
            <person name="Segerman B."/>
            <person name="Shin H."/>
            <person name="Siddiqui A."/>
            <person name="Sterky F."/>
            <person name="Terry A."/>
            <person name="Tsai C.J."/>
            <person name="Uberbacher E."/>
            <person name="Unneberg P."/>
            <person name="Vahala J."/>
            <person name="Wall K."/>
            <person name="Wessler S."/>
            <person name="Yang G."/>
            <person name="Yin T."/>
            <person name="Douglas C."/>
            <person name="Marra M."/>
            <person name="Sandberg G."/>
            <person name="Van de Peer Y."/>
            <person name="Rokhsar D."/>
        </authorList>
    </citation>
    <scope>NUCLEOTIDE SEQUENCE [LARGE SCALE GENOMIC DNA]</scope>
    <source>
        <strain evidence="9">cv. Nisqually</strain>
    </source>
</reference>
<dbReference type="PRINTS" id="PR00364">
    <property type="entry name" value="DISEASERSIST"/>
</dbReference>
<evidence type="ECO:0000259" key="5">
    <source>
        <dbReference type="Pfam" id="PF23559"/>
    </source>
</evidence>
<feature type="domain" description="R13L1/DRL21-like LRR repeat region" evidence="7">
    <location>
        <begin position="898"/>
        <end position="971"/>
    </location>
</feature>
<dbReference type="GO" id="GO:0043531">
    <property type="term" value="F:ADP binding"/>
    <property type="evidence" value="ECO:0007669"/>
    <property type="project" value="InterPro"/>
</dbReference>
<dbReference type="FunFam" id="1.10.10.10:FF:000322">
    <property type="entry name" value="Probable disease resistance protein At1g63360"/>
    <property type="match status" value="1"/>
</dbReference>
<dbReference type="Pfam" id="PF23598">
    <property type="entry name" value="LRR_14"/>
    <property type="match status" value="1"/>
</dbReference>